<keyword evidence="2 7" id="KW-0732">Signal</keyword>
<reference evidence="8" key="1">
    <citation type="submission" date="2020-10" db="EMBL/GenBank/DDBJ databases">
        <authorList>
            <person name="Gilroy R."/>
        </authorList>
    </citation>
    <scope>NUCLEOTIDE SEQUENCE</scope>
    <source>
        <strain evidence="8">ChiSjej6B24-2974</strain>
    </source>
</reference>
<proteinExistence type="predicted"/>
<dbReference type="Gene3D" id="3.40.190.10">
    <property type="entry name" value="Periplasmic binding protein-like II"/>
    <property type="match status" value="1"/>
</dbReference>
<name>A0A9D0ZKD7_9FIRM</name>
<protein>
    <submittedName>
        <fullName evidence="8">Carbohydrate ABC transporter substrate-binding protein</fullName>
    </submittedName>
</protein>
<evidence type="ECO:0000256" key="2">
    <source>
        <dbReference type="ARBA" id="ARBA00022729"/>
    </source>
</evidence>
<keyword evidence="5" id="KW-0449">Lipoprotein</keyword>
<dbReference type="SUPFAM" id="SSF53850">
    <property type="entry name" value="Periplasmic binding protein-like II"/>
    <property type="match status" value="1"/>
</dbReference>
<evidence type="ECO:0000256" key="5">
    <source>
        <dbReference type="ARBA" id="ARBA00023288"/>
    </source>
</evidence>
<keyword evidence="3" id="KW-0472">Membrane</keyword>
<reference evidence="8" key="2">
    <citation type="journal article" date="2021" name="PeerJ">
        <title>Extensive microbial diversity within the chicken gut microbiome revealed by metagenomics and culture.</title>
        <authorList>
            <person name="Gilroy R."/>
            <person name="Ravi A."/>
            <person name="Getino M."/>
            <person name="Pursley I."/>
            <person name="Horton D.L."/>
            <person name="Alikhan N.F."/>
            <person name="Baker D."/>
            <person name="Gharbi K."/>
            <person name="Hall N."/>
            <person name="Watson M."/>
            <person name="Adriaenssens E.M."/>
            <person name="Foster-Nyarko E."/>
            <person name="Jarju S."/>
            <person name="Secka A."/>
            <person name="Antonio M."/>
            <person name="Oren A."/>
            <person name="Chaudhuri R.R."/>
            <person name="La Ragione R."/>
            <person name="Hildebrand F."/>
            <person name="Pallen M.J."/>
        </authorList>
    </citation>
    <scope>NUCLEOTIDE SEQUENCE</scope>
    <source>
        <strain evidence="8">ChiSjej6B24-2974</strain>
    </source>
</reference>
<evidence type="ECO:0000256" key="7">
    <source>
        <dbReference type="SAM" id="SignalP"/>
    </source>
</evidence>
<evidence type="ECO:0000313" key="9">
    <source>
        <dbReference type="Proteomes" id="UP000824260"/>
    </source>
</evidence>
<dbReference type="Pfam" id="PF13416">
    <property type="entry name" value="SBP_bac_8"/>
    <property type="match status" value="1"/>
</dbReference>
<organism evidence="8 9">
    <name type="scientific">Candidatus Pullichristensenella stercorigallinarum</name>
    <dbReference type="NCBI Taxonomy" id="2840909"/>
    <lineage>
        <taxon>Bacteria</taxon>
        <taxon>Bacillati</taxon>
        <taxon>Bacillota</taxon>
        <taxon>Clostridia</taxon>
        <taxon>Candidatus Pullichristensenella</taxon>
    </lineage>
</organism>
<evidence type="ECO:0000256" key="1">
    <source>
        <dbReference type="ARBA" id="ARBA00022475"/>
    </source>
</evidence>
<keyword evidence="1" id="KW-1003">Cell membrane</keyword>
<evidence type="ECO:0000256" key="4">
    <source>
        <dbReference type="ARBA" id="ARBA00023139"/>
    </source>
</evidence>
<feature type="signal peptide" evidence="7">
    <location>
        <begin position="1"/>
        <end position="21"/>
    </location>
</feature>
<dbReference type="SUPFAM" id="SSF63829">
    <property type="entry name" value="Calcium-dependent phosphotriesterase"/>
    <property type="match status" value="1"/>
</dbReference>
<dbReference type="InterPro" id="IPR050490">
    <property type="entry name" value="Bact_solute-bd_prot1"/>
</dbReference>
<dbReference type="Proteomes" id="UP000824260">
    <property type="component" value="Unassembled WGS sequence"/>
</dbReference>
<evidence type="ECO:0000256" key="3">
    <source>
        <dbReference type="ARBA" id="ARBA00023136"/>
    </source>
</evidence>
<evidence type="ECO:0000313" key="8">
    <source>
        <dbReference type="EMBL" id="HIQ81879.1"/>
    </source>
</evidence>
<dbReference type="AlphaFoldDB" id="A0A9D0ZKD7"/>
<feature type="coiled-coil region" evidence="6">
    <location>
        <begin position="663"/>
        <end position="690"/>
    </location>
</feature>
<dbReference type="PANTHER" id="PTHR43649">
    <property type="entry name" value="ARABINOSE-BINDING PROTEIN-RELATED"/>
    <property type="match status" value="1"/>
</dbReference>
<keyword evidence="6" id="KW-0175">Coiled coil</keyword>
<dbReference type="InterPro" id="IPR006059">
    <property type="entry name" value="SBP"/>
</dbReference>
<gene>
    <name evidence="8" type="ORF">IAA52_02125</name>
</gene>
<evidence type="ECO:0000256" key="6">
    <source>
        <dbReference type="SAM" id="Coils"/>
    </source>
</evidence>
<accession>A0A9D0ZKD7</accession>
<keyword evidence="4" id="KW-0564">Palmitate</keyword>
<sequence>MKKLFALLLILLFALPAVAFAAPGDALLLRQGMDGYYGDLRSIVEVDGTVYMLAYNALFTLEGGETEPVRHELTLDIEAGEDENISVSREAVALVAYKNHPCLVVTETASETEGEGENMEFFSTVEGAWLYELAFDGESNATTGEEIVELDWYDLIQGDGDYEYFAQCDMPFVMEDTLYFSSYDDDINRLLVATDLEDGDTDVYYMNELFGTEPDSLCAYKDGRLLYISVKWGEDGNAVTLCAADPAEGETEELAVLPVDGYAYPYGLAYRAETDTVYFIMNGELHAITGMDVATMQSVAEIPLNNAGAMQPIVTADGFYIAGDYEVVVRRNTDPSLRADIRLTVQDSYNTSIENAYYAFGNAHGDVEVIMTQQVEDIVQAMMNRSSTVDVYCLNVDSSEYEAVFSRGYMAELTESETIASLVESCYPFVQEVCTRDGEIVGVPVAIYMEGRGYDPAAFERLGMTQDDVPTTWAEFFESLVPLAQKAAEEPGMSLFDGLEDYGSARYLYMGAMIQDYMTIISQPGNELAFDTAAFREALAASESVDWTALGLDEPDESGGYGWSSGGNDGEHNMLYSAYADITVESYGGQSAYEPLLLSFAGDEEPHINASLTVAFVNPFSENRAEAIAFLETVASEMDAVLKIQLSPEENEPVRSPDYEATLENYDQMIADAKEQLDQADEQDKGAFEELVAEYEGYRENYLRDGAWRASAESIARYREIAPHILITRNLGMGGDNEFAFYELQQQYISGMISADEFINGVDGKLQMMMMEGM</sequence>
<dbReference type="EMBL" id="DVFZ01000023">
    <property type="protein sequence ID" value="HIQ81879.1"/>
    <property type="molecule type" value="Genomic_DNA"/>
</dbReference>
<comment type="caution">
    <text evidence="8">The sequence shown here is derived from an EMBL/GenBank/DDBJ whole genome shotgun (WGS) entry which is preliminary data.</text>
</comment>
<dbReference type="PANTHER" id="PTHR43649:SF33">
    <property type="entry name" value="POLYGALACTURONAN_RHAMNOGALACTURONAN-BINDING PROTEIN YTCQ"/>
    <property type="match status" value="1"/>
</dbReference>
<feature type="chain" id="PRO_5039150716" evidence="7">
    <location>
        <begin position="22"/>
        <end position="774"/>
    </location>
</feature>